<name>A0A3B1BXX3_9ZZZZ</name>
<dbReference type="AlphaFoldDB" id="A0A3B1BXX3"/>
<dbReference type="EMBL" id="UOGE01000044">
    <property type="protein sequence ID" value="VAX19361.1"/>
    <property type="molecule type" value="Genomic_DNA"/>
</dbReference>
<accession>A0A3B1BXX3</accession>
<proteinExistence type="predicted"/>
<organism evidence="1">
    <name type="scientific">hydrothermal vent metagenome</name>
    <dbReference type="NCBI Taxonomy" id="652676"/>
    <lineage>
        <taxon>unclassified sequences</taxon>
        <taxon>metagenomes</taxon>
        <taxon>ecological metagenomes</taxon>
    </lineage>
</organism>
<protein>
    <submittedName>
        <fullName evidence="1">Ribosome LSU-associated GTP-binding protein HflX</fullName>
    </submittedName>
</protein>
<evidence type="ECO:0000313" key="1">
    <source>
        <dbReference type="EMBL" id="VAX19361.1"/>
    </source>
</evidence>
<feature type="non-terminal residue" evidence="1">
    <location>
        <position position="239"/>
    </location>
</feature>
<gene>
    <name evidence="1" type="ORF">MNBD_NITROSPINAE02-896</name>
</gene>
<sequence>MSLLLSRRSNANCIQEGFIKAVEGNCGGLKPSQLRALERLYRRKTPNNVIISPELGGSLCKISKETGRQIALLIDRRGKVTYVIVGDQKEIMIPPLSRARIGPGRLRGLRLVHTHLKNEPLSRDDLTDLALLRLDIVMAIGASETGDTESAYVAYLNPDGEAAEPWITMDRQDFKSFDFQFDQFIDDLEKELSKKDRPKTVKGELRAVLTHISNLPGGEAEERLAELTELCETENIIAI</sequence>
<reference evidence="1" key="1">
    <citation type="submission" date="2018-06" db="EMBL/GenBank/DDBJ databases">
        <authorList>
            <person name="Zhirakovskaya E."/>
        </authorList>
    </citation>
    <scope>NUCLEOTIDE SEQUENCE</scope>
</reference>